<dbReference type="GO" id="GO:0009190">
    <property type="term" value="P:cyclic nucleotide biosynthetic process"/>
    <property type="evidence" value="ECO:0007669"/>
    <property type="project" value="InterPro"/>
</dbReference>
<dbReference type="GO" id="GO:0035556">
    <property type="term" value="P:intracellular signal transduction"/>
    <property type="evidence" value="ECO:0007669"/>
    <property type="project" value="InterPro"/>
</dbReference>
<dbReference type="OrthoDB" id="9806704at2"/>
<dbReference type="InterPro" id="IPR001054">
    <property type="entry name" value="A/G_cyclase"/>
</dbReference>
<reference evidence="3 4" key="1">
    <citation type="submission" date="2018-07" db="EMBL/GenBank/DDBJ databases">
        <title>Chitinophaga K2CV101002-2 sp. nov., isolated from a monsoon evergreen broad-leaved forest soil.</title>
        <authorList>
            <person name="Lv Y."/>
        </authorList>
    </citation>
    <scope>NUCLEOTIDE SEQUENCE [LARGE SCALE GENOMIC DNA]</scope>
    <source>
        <strain evidence="3 4">GDMCC 1.1288</strain>
    </source>
</reference>
<sequence length="327" mass="36852">MGLKSIMSEIEEDVNDITNTDFVYNDTETVPPSDDSGLSYEKNKEKKGKELTSCVLYVDIRNSVLLTEKHSSKVMGKIYTAFTKGVIKAARHHGGHTRNIIGDRVMIVFPQEKCFTNAIRCAISINHVAKIINEKFKGVDFKCGIGIDHGKMQITKVGVPRKGKENQPNRGLVWAGIPANIASRLTDMGNKKITRTMYELNVKSILSDYFSQSQPYRLNTPTGKYQFPASTYLYQPKPLSVTESEFLSGVKIENGISFFRSRQVISLKKNVEEYTYPAILLTEQVYKGLINEGLEPNLYLPGDWTEQKLAIRNVKGKVYGGSYTWKL</sequence>
<gene>
    <name evidence="3" type="ORF">DVR12_20365</name>
</gene>
<evidence type="ECO:0000256" key="1">
    <source>
        <dbReference type="SAM" id="MobiDB-lite"/>
    </source>
</evidence>
<comment type="caution">
    <text evidence="3">The sequence shown here is derived from an EMBL/GenBank/DDBJ whole genome shotgun (WGS) entry which is preliminary data.</text>
</comment>
<evidence type="ECO:0000259" key="2">
    <source>
        <dbReference type="PROSITE" id="PS50125"/>
    </source>
</evidence>
<dbReference type="EMBL" id="QPMM01000011">
    <property type="protein sequence ID" value="RFS20076.1"/>
    <property type="molecule type" value="Genomic_DNA"/>
</dbReference>
<keyword evidence="4" id="KW-1185">Reference proteome</keyword>
<proteinExistence type="predicted"/>
<feature type="region of interest" description="Disordered" evidence="1">
    <location>
        <begin position="25"/>
        <end position="44"/>
    </location>
</feature>
<dbReference type="PROSITE" id="PS50125">
    <property type="entry name" value="GUANYLATE_CYCLASE_2"/>
    <property type="match status" value="1"/>
</dbReference>
<accession>A0A3E1Y5R4</accession>
<name>A0A3E1Y5R4_9BACT</name>
<protein>
    <recommendedName>
        <fullName evidence="2">Guanylate cyclase domain-containing protein</fullName>
    </recommendedName>
</protein>
<dbReference type="Proteomes" id="UP000260644">
    <property type="component" value="Unassembled WGS sequence"/>
</dbReference>
<evidence type="ECO:0000313" key="3">
    <source>
        <dbReference type="EMBL" id="RFS20076.1"/>
    </source>
</evidence>
<dbReference type="InterPro" id="IPR029787">
    <property type="entry name" value="Nucleotide_cyclase"/>
</dbReference>
<dbReference type="CDD" id="cd07302">
    <property type="entry name" value="CHD"/>
    <property type="match status" value="1"/>
</dbReference>
<evidence type="ECO:0000313" key="4">
    <source>
        <dbReference type="Proteomes" id="UP000260644"/>
    </source>
</evidence>
<dbReference type="AlphaFoldDB" id="A0A3E1Y5R4"/>
<dbReference type="Gene3D" id="3.30.70.1230">
    <property type="entry name" value="Nucleotide cyclase"/>
    <property type="match status" value="1"/>
</dbReference>
<dbReference type="SUPFAM" id="SSF55073">
    <property type="entry name" value="Nucleotide cyclase"/>
    <property type="match status" value="1"/>
</dbReference>
<organism evidence="3 4">
    <name type="scientific">Chitinophaga silvatica</name>
    <dbReference type="NCBI Taxonomy" id="2282649"/>
    <lineage>
        <taxon>Bacteria</taxon>
        <taxon>Pseudomonadati</taxon>
        <taxon>Bacteroidota</taxon>
        <taxon>Chitinophagia</taxon>
        <taxon>Chitinophagales</taxon>
        <taxon>Chitinophagaceae</taxon>
        <taxon>Chitinophaga</taxon>
    </lineage>
</organism>
<feature type="domain" description="Guanylate cyclase" evidence="2">
    <location>
        <begin position="54"/>
        <end position="186"/>
    </location>
</feature>
<dbReference type="GO" id="GO:0004016">
    <property type="term" value="F:adenylate cyclase activity"/>
    <property type="evidence" value="ECO:0007669"/>
    <property type="project" value="UniProtKB-ARBA"/>
</dbReference>
<dbReference type="RefSeq" id="WP_116977637.1">
    <property type="nucleotide sequence ID" value="NZ_QPMM01000011.1"/>
</dbReference>